<keyword evidence="1" id="KW-1133">Transmembrane helix</keyword>
<protein>
    <recommendedName>
        <fullName evidence="3">GDSL-like Lipase/Acylhydrolase family protein</fullName>
    </recommendedName>
</protein>
<sequence length="297" mass="34091">MEKFIRYSFKFAATVIVSIAILVVATGLYARYAVNFKISQEINILVLGNSHPECAIDDSLLPNIFNLAQSGSGYFYDYVKAKHLLKNNSQVDTLILGYAYGDIGKDMDLWFSGEERIKFKIRNHFFLFDLEDYLAMLKANPIATILNTPQTIFHNLKMSKFGISGLGGYKRLTRNKLEVAKDRNEMGSLPESAGLSQYQTKYLRKIYQLCDENMVQLVLLATPMHPMKVKHQELQLAQYCGFAKEQMPNAILIDHTRFKVPEKDYADLAHLNYKGALRYSEYLKKIRFNHPVTDCNK</sequence>
<keyword evidence="1" id="KW-0812">Transmembrane</keyword>
<gene>
    <name evidence="2" type="ORF">ENH87_15020</name>
</gene>
<proteinExistence type="predicted"/>
<feature type="transmembrane region" description="Helical" evidence="1">
    <location>
        <begin position="12"/>
        <end position="32"/>
    </location>
</feature>
<accession>A0A831QSV9</accession>
<evidence type="ECO:0000256" key="1">
    <source>
        <dbReference type="SAM" id="Phobius"/>
    </source>
</evidence>
<comment type="caution">
    <text evidence="2">The sequence shown here is derived from an EMBL/GenBank/DDBJ whole genome shotgun (WGS) entry which is preliminary data.</text>
</comment>
<dbReference type="AlphaFoldDB" id="A0A831QSV9"/>
<dbReference type="Proteomes" id="UP000886191">
    <property type="component" value="Unassembled WGS sequence"/>
</dbReference>
<evidence type="ECO:0000313" key="2">
    <source>
        <dbReference type="EMBL" id="HEA22212.1"/>
    </source>
</evidence>
<reference evidence="2" key="1">
    <citation type="journal article" date="2020" name="mSystems">
        <title>Genome- and Community-Level Interaction Insights into Carbon Utilization and Element Cycling Functions of Hydrothermarchaeota in Hydrothermal Sediment.</title>
        <authorList>
            <person name="Zhou Z."/>
            <person name="Liu Y."/>
            <person name="Xu W."/>
            <person name="Pan J."/>
            <person name="Luo Z.H."/>
            <person name="Li M."/>
        </authorList>
    </citation>
    <scope>NUCLEOTIDE SEQUENCE [LARGE SCALE GENOMIC DNA]</scope>
    <source>
        <strain evidence="2">HyVt-345</strain>
    </source>
</reference>
<dbReference type="EMBL" id="DRGL01000053">
    <property type="protein sequence ID" value="HEA22212.1"/>
    <property type="molecule type" value="Genomic_DNA"/>
</dbReference>
<evidence type="ECO:0008006" key="3">
    <source>
        <dbReference type="Google" id="ProtNLM"/>
    </source>
</evidence>
<keyword evidence="1" id="KW-0472">Membrane</keyword>
<name>A0A831QSV9_9FLAO</name>
<organism evidence="2">
    <name type="scientific">Pricia antarctica</name>
    <dbReference type="NCBI Taxonomy" id="641691"/>
    <lineage>
        <taxon>Bacteria</taxon>
        <taxon>Pseudomonadati</taxon>
        <taxon>Bacteroidota</taxon>
        <taxon>Flavobacteriia</taxon>
        <taxon>Flavobacteriales</taxon>
        <taxon>Flavobacteriaceae</taxon>
        <taxon>Pricia</taxon>
    </lineage>
</organism>